<evidence type="ECO:0000313" key="2">
    <source>
        <dbReference type="EMBL" id="GDY32184.1"/>
    </source>
</evidence>
<protein>
    <recommendedName>
        <fullName evidence="4">Chaplin domain-containing protein</fullName>
    </recommendedName>
</protein>
<sequence>MRRELPALAVDGGAAPGAGRLRRRPGSCAPWRSRRPRTPARCLPTTRGLGDRNTTSGNHGVASGNQVNPKVTAPVTVDRNAVGVAGNANPS</sequence>
<feature type="compositionally biased region" description="Polar residues" evidence="1">
    <location>
        <begin position="52"/>
        <end position="69"/>
    </location>
</feature>
<evidence type="ECO:0000313" key="3">
    <source>
        <dbReference type="Proteomes" id="UP000298860"/>
    </source>
</evidence>
<feature type="region of interest" description="Disordered" evidence="1">
    <location>
        <begin position="1"/>
        <end position="73"/>
    </location>
</feature>
<proteinExistence type="predicted"/>
<gene>
    <name evidence="2" type="ORF">GTS_38170</name>
</gene>
<evidence type="ECO:0000256" key="1">
    <source>
        <dbReference type="SAM" id="MobiDB-lite"/>
    </source>
</evidence>
<keyword evidence="3" id="KW-1185">Reference proteome</keyword>
<evidence type="ECO:0008006" key="4">
    <source>
        <dbReference type="Google" id="ProtNLM"/>
    </source>
</evidence>
<reference evidence="3" key="1">
    <citation type="submission" date="2019-04" db="EMBL/GenBank/DDBJ databases">
        <title>Draft genome sequence of Pseudonocardiaceae bacterium SL3-2-4.</title>
        <authorList>
            <person name="Ningsih F."/>
            <person name="Yokota A."/>
            <person name="Sakai Y."/>
            <person name="Nanatani K."/>
            <person name="Yabe S."/>
            <person name="Oetari A."/>
            <person name="Sjamsuridzal W."/>
        </authorList>
    </citation>
    <scope>NUCLEOTIDE SEQUENCE [LARGE SCALE GENOMIC DNA]</scope>
    <source>
        <strain evidence="3">SL3-2-4</strain>
    </source>
</reference>
<comment type="caution">
    <text evidence="2">The sequence shown here is derived from an EMBL/GenBank/DDBJ whole genome shotgun (WGS) entry which is preliminary data.</text>
</comment>
<name>A0A4D4J9F3_9PSEU</name>
<accession>A0A4D4J9F3</accession>
<dbReference type="EMBL" id="BJFL01000021">
    <property type="protein sequence ID" value="GDY32184.1"/>
    <property type="molecule type" value="Genomic_DNA"/>
</dbReference>
<dbReference type="Proteomes" id="UP000298860">
    <property type="component" value="Unassembled WGS sequence"/>
</dbReference>
<organism evidence="2 3">
    <name type="scientific">Gandjariella thermophila</name>
    <dbReference type="NCBI Taxonomy" id="1931992"/>
    <lineage>
        <taxon>Bacteria</taxon>
        <taxon>Bacillati</taxon>
        <taxon>Actinomycetota</taxon>
        <taxon>Actinomycetes</taxon>
        <taxon>Pseudonocardiales</taxon>
        <taxon>Pseudonocardiaceae</taxon>
        <taxon>Gandjariella</taxon>
    </lineage>
</organism>
<dbReference type="AlphaFoldDB" id="A0A4D4J9F3"/>